<dbReference type="Proteomes" id="UP001058974">
    <property type="component" value="Chromosome 5"/>
</dbReference>
<feature type="domain" description="DRBM" evidence="4">
    <location>
        <begin position="14"/>
        <end position="49"/>
    </location>
</feature>
<keyword evidence="2" id="KW-0694">RNA-binding</keyword>
<dbReference type="Gene3D" id="3.30.160.20">
    <property type="match status" value="1"/>
</dbReference>
<proteinExistence type="predicted"/>
<evidence type="ECO:0000256" key="3">
    <source>
        <dbReference type="SAM" id="SignalP"/>
    </source>
</evidence>
<evidence type="ECO:0000259" key="4">
    <source>
        <dbReference type="Pfam" id="PF00035"/>
    </source>
</evidence>
<evidence type="ECO:0000313" key="6">
    <source>
        <dbReference type="Proteomes" id="UP001058974"/>
    </source>
</evidence>
<dbReference type="PANTHER" id="PTHR46031:SF26">
    <property type="entry name" value="DOUBLE-STRANDED RNA-BINDING PROTEIN 2"/>
    <property type="match status" value="1"/>
</dbReference>
<dbReference type="PANTHER" id="PTHR46031">
    <property type="match status" value="1"/>
</dbReference>
<keyword evidence="3" id="KW-0732">Signal</keyword>
<dbReference type="AlphaFoldDB" id="A0A9D5AMR0"/>
<keyword evidence="1" id="KW-0677">Repeat</keyword>
<sequence>MAKFLHLSGLGLLPVFTGIVELVGITFTDEPAKNKKQAEKNAAMATCSYIKQVEKESDNSSTEPENNAELEQITIARALLNYRLKENMSMSNRNALIPFQEKFQIQNLMLTNSQPHATTSKILPLIFPKTGP</sequence>
<evidence type="ECO:0000313" key="5">
    <source>
        <dbReference type="EMBL" id="KAI5412659.1"/>
    </source>
</evidence>
<dbReference type="InterPro" id="IPR014720">
    <property type="entry name" value="dsRBD_dom"/>
</dbReference>
<evidence type="ECO:0000256" key="1">
    <source>
        <dbReference type="ARBA" id="ARBA00022737"/>
    </source>
</evidence>
<feature type="chain" id="PRO_5038822827" evidence="3">
    <location>
        <begin position="29"/>
        <end position="132"/>
    </location>
</feature>
<dbReference type="Gramene" id="Psat05G0734500-T1">
    <property type="protein sequence ID" value="KAI5412659.1"/>
    <property type="gene ID" value="KIW84_057345"/>
</dbReference>
<gene>
    <name evidence="5" type="ORF">KIW84_057345</name>
</gene>
<organism evidence="5 6">
    <name type="scientific">Pisum sativum</name>
    <name type="common">Garden pea</name>
    <name type="synonym">Lathyrus oleraceus</name>
    <dbReference type="NCBI Taxonomy" id="3888"/>
    <lineage>
        <taxon>Eukaryota</taxon>
        <taxon>Viridiplantae</taxon>
        <taxon>Streptophyta</taxon>
        <taxon>Embryophyta</taxon>
        <taxon>Tracheophyta</taxon>
        <taxon>Spermatophyta</taxon>
        <taxon>Magnoliopsida</taxon>
        <taxon>eudicotyledons</taxon>
        <taxon>Gunneridae</taxon>
        <taxon>Pentapetalae</taxon>
        <taxon>rosids</taxon>
        <taxon>fabids</taxon>
        <taxon>Fabales</taxon>
        <taxon>Fabaceae</taxon>
        <taxon>Papilionoideae</taxon>
        <taxon>50 kb inversion clade</taxon>
        <taxon>NPAAA clade</taxon>
        <taxon>Hologalegina</taxon>
        <taxon>IRL clade</taxon>
        <taxon>Fabeae</taxon>
        <taxon>Lathyrus</taxon>
    </lineage>
</organism>
<dbReference type="Pfam" id="PF00035">
    <property type="entry name" value="dsrm"/>
    <property type="match status" value="1"/>
</dbReference>
<accession>A0A9D5AMR0</accession>
<dbReference type="GO" id="GO:0003723">
    <property type="term" value="F:RNA binding"/>
    <property type="evidence" value="ECO:0007669"/>
    <property type="project" value="UniProtKB-KW"/>
</dbReference>
<feature type="signal peptide" evidence="3">
    <location>
        <begin position="1"/>
        <end position="28"/>
    </location>
</feature>
<reference evidence="5 6" key="1">
    <citation type="journal article" date="2022" name="Nat. Genet.">
        <title>Improved pea reference genome and pan-genome highlight genomic features and evolutionary characteristics.</title>
        <authorList>
            <person name="Yang T."/>
            <person name="Liu R."/>
            <person name="Luo Y."/>
            <person name="Hu S."/>
            <person name="Wang D."/>
            <person name="Wang C."/>
            <person name="Pandey M.K."/>
            <person name="Ge S."/>
            <person name="Xu Q."/>
            <person name="Li N."/>
            <person name="Li G."/>
            <person name="Huang Y."/>
            <person name="Saxena R.K."/>
            <person name="Ji Y."/>
            <person name="Li M."/>
            <person name="Yan X."/>
            <person name="He Y."/>
            <person name="Liu Y."/>
            <person name="Wang X."/>
            <person name="Xiang C."/>
            <person name="Varshney R.K."/>
            <person name="Ding H."/>
            <person name="Gao S."/>
            <person name="Zong X."/>
        </authorList>
    </citation>
    <scope>NUCLEOTIDE SEQUENCE [LARGE SCALE GENOMIC DNA]</scope>
    <source>
        <strain evidence="5 6">cv. Zhongwan 6</strain>
    </source>
</reference>
<protein>
    <submittedName>
        <fullName evidence="5">Double-stranded RNA-binding protein 2</fullName>
    </submittedName>
</protein>
<dbReference type="SUPFAM" id="SSF54768">
    <property type="entry name" value="dsRNA-binding domain-like"/>
    <property type="match status" value="1"/>
</dbReference>
<name>A0A9D5AMR0_PEA</name>
<dbReference type="EMBL" id="JAMSHJ010000005">
    <property type="protein sequence ID" value="KAI5412659.1"/>
    <property type="molecule type" value="Genomic_DNA"/>
</dbReference>
<comment type="caution">
    <text evidence="5">The sequence shown here is derived from an EMBL/GenBank/DDBJ whole genome shotgun (WGS) entry which is preliminary data.</text>
</comment>
<evidence type="ECO:0000256" key="2">
    <source>
        <dbReference type="ARBA" id="ARBA00022884"/>
    </source>
</evidence>
<keyword evidence="6" id="KW-1185">Reference proteome</keyword>